<keyword evidence="2" id="KW-1185">Reference proteome</keyword>
<protein>
    <recommendedName>
        <fullName evidence="3">LAGLIDADG homing endonuclease</fullName>
    </recommendedName>
</protein>
<dbReference type="KEGG" id="vnx:VNE69_06237"/>
<accession>A0AAX4JD84</accession>
<gene>
    <name evidence="1" type="ORF">VNE69_06237</name>
</gene>
<evidence type="ECO:0008006" key="3">
    <source>
        <dbReference type="Google" id="ProtNLM"/>
    </source>
</evidence>
<dbReference type="RefSeq" id="XP_065330069.1">
    <property type="nucleotide sequence ID" value="XM_065473997.1"/>
</dbReference>
<dbReference type="GeneID" id="90541734"/>
<name>A0AAX4JD84_9MICR</name>
<dbReference type="AlphaFoldDB" id="A0AAX4JD84"/>
<organism evidence="1 2">
    <name type="scientific">Vairimorpha necatrix</name>
    <dbReference type="NCBI Taxonomy" id="6039"/>
    <lineage>
        <taxon>Eukaryota</taxon>
        <taxon>Fungi</taxon>
        <taxon>Fungi incertae sedis</taxon>
        <taxon>Microsporidia</taxon>
        <taxon>Nosematidae</taxon>
        <taxon>Vairimorpha</taxon>
    </lineage>
</organism>
<proteinExistence type="predicted"/>
<evidence type="ECO:0000313" key="2">
    <source>
        <dbReference type="Proteomes" id="UP001334084"/>
    </source>
</evidence>
<evidence type="ECO:0000313" key="1">
    <source>
        <dbReference type="EMBL" id="WUR03924.1"/>
    </source>
</evidence>
<reference evidence="1" key="1">
    <citation type="journal article" date="2024" name="BMC Genomics">
        <title>Functional annotation of a divergent genome using sequence and structure-based similarity.</title>
        <authorList>
            <person name="Svedberg D."/>
            <person name="Winiger R.R."/>
            <person name="Berg A."/>
            <person name="Sharma H."/>
            <person name="Tellgren-Roth C."/>
            <person name="Debrunner-Vossbrinck B.A."/>
            <person name="Vossbrinck C.R."/>
            <person name="Barandun J."/>
        </authorList>
    </citation>
    <scope>NUCLEOTIDE SEQUENCE</scope>
    <source>
        <strain evidence="1">Illinois isolate</strain>
    </source>
</reference>
<sequence>MNNNNEERFYKAVTCLLLGIDYLPNLKNLRHVPIKNHKRHTYRERVNFMGDRVISLYHKDLEPKRPHKMSLKYSNVNMTFMNNLRKNQQK</sequence>
<dbReference type="Proteomes" id="UP001334084">
    <property type="component" value="Chromosome 6"/>
</dbReference>
<dbReference type="EMBL" id="CP142731">
    <property type="protein sequence ID" value="WUR03924.1"/>
    <property type="molecule type" value="Genomic_DNA"/>
</dbReference>